<dbReference type="InterPro" id="IPR012704">
    <property type="entry name" value="Sig_transdc_resp-reg_PrpR"/>
</dbReference>
<keyword evidence="2" id="KW-0067">ATP-binding</keyword>
<dbReference type="InterPro" id="IPR027417">
    <property type="entry name" value="P-loop_NTPase"/>
</dbReference>
<dbReference type="Gene3D" id="3.40.50.300">
    <property type="entry name" value="P-loop containing nucleotide triphosphate hydrolases"/>
    <property type="match status" value="1"/>
</dbReference>
<dbReference type="Gene3D" id="3.30.450.20">
    <property type="entry name" value="PAS domain"/>
    <property type="match status" value="1"/>
</dbReference>
<dbReference type="CDD" id="cd00009">
    <property type="entry name" value="AAA"/>
    <property type="match status" value="1"/>
</dbReference>
<accession>A0A7H0GHV3</accession>
<dbReference type="Pfam" id="PF06506">
    <property type="entry name" value="PrpR_N"/>
    <property type="match status" value="1"/>
</dbReference>
<proteinExistence type="predicted"/>
<dbReference type="InterPro" id="IPR025943">
    <property type="entry name" value="Sigma_54_int_dom_ATP-bd_2"/>
</dbReference>
<dbReference type="SMART" id="SM00091">
    <property type="entry name" value="PAS"/>
    <property type="match status" value="1"/>
</dbReference>
<keyword evidence="5" id="KW-0804">Transcription</keyword>
<dbReference type="Pfam" id="PF02954">
    <property type="entry name" value="HTH_8"/>
    <property type="match status" value="1"/>
</dbReference>
<dbReference type="GO" id="GO:0019629">
    <property type="term" value="P:propionate catabolic process, 2-methylcitrate cycle"/>
    <property type="evidence" value="ECO:0007669"/>
    <property type="project" value="InterPro"/>
</dbReference>
<dbReference type="GO" id="GO:0043565">
    <property type="term" value="F:sequence-specific DNA binding"/>
    <property type="evidence" value="ECO:0007669"/>
    <property type="project" value="InterPro"/>
</dbReference>
<dbReference type="SUPFAM" id="SSF55785">
    <property type="entry name" value="PYP-like sensor domain (PAS domain)"/>
    <property type="match status" value="1"/>
</dbReference>
<reference evidence="7 8" key="1">
    <citation type="submission" date="2020-08" db="EMBL/GenBank/DDBJ databases">
        <title>Genome sequence of Diaphorobacter aerolatus KACC 16536T.</title>
        <authorList>
            <person name="Hyun D.-W."/>
            <person name="Bae J.-W."/>
        </authorList>
    </citation>
    <scope>NUCLEOTIDE SEQUENCE [LARGE SCALE GENOMIC DNA]</scope>
    <source>
        <strain evidence="7 8">KACC 16536</strain>
    </source>
</reference>
<keyword evidence="3" id="KW-0805">Transcription regulation</keyword>
<dbReference type="Proteomes" id="UP000516028">
    <property type="component" value="Chromosome"/>
</dbReference>
<dbReference type="InterPro" id="IPR003593">
    <property type="entry name" value="AAA+_ATPase"/>
</dbReference>
<dbReference type="Gene3D" id="3.40.50.10660">
    <property type="entry name" value="PrpR receptor domain-like"/>
    <property type="match status" value="1"/>
</dbReference>
<name>A0A7H0GHV3_9BURK</name>
<protein>
    <submittedName>
        <fullName evidence="7">Propionate catabolism operon regulatory protein PrpR</fullName>
    </submittedName>
</protein>
<evidence type="ECO:0000259" key="6">
    <source>
        <dbReference type="PROSITE" id="PS50045"/>
    </source>
</evidence>
<dbReference type="GO" id="GO:0006355">
    <property type="term" value="P:regulation of DNA-templated transcription"/>
    <property type="evidence" value="ECO:0007669"/>
    <property type="project" value="InterPro"/>
</dbReference>
<dbReference type="RefSeq" id="WP_187723549.1">
    <property type="nucleotide sequence ID" value="NZ_CP060783.1"/>
</dbReference>
<dbReference type="PANTHER" id="PTHR32071">
    <property type="entry name" value="TRANSCRIPTIONAL REGULATORY PROTEIN"/>
    <property type="match status" value="1"/>
</dbReference>
<dbReference type="AlphaFoldDB" id="A0A7H0GHV3"/>
<dbReference type="FunFam" id="3.40.50.300:FF:000006">
    <property type="entry name" value="DNA-binding transcriptional regulator NtrC"/>
    <property type="match status" value="1"/>
</dbReference>
<dbReference type="NCBIfam" id="TIGR02329">
    <property type="entry name" value="propionate_PrpR"/>
    <property type="match status" value="1"/>
</dbReference>
<dbReference type="Pfam" id="PF25601">
    <property type="entry name" value="AAA_lid_14"/>
    <property type="match status" value="1"/>
</dbReference>
<dbReference type="Pfam" id="PF13188">
    <property type="entry name" value="PAS_8"/>
    <property type="match status" value="1"/>
</dbReference>
<evidence type="ECO:0000256" key="4">
    <source>
        <dbReference type="ARBA" id="ARBA00023125"/>
    </source>
</evidence>
<sequence>MPSVPATPTRLPRLCFVSYRQIREFAMPVIAEYADRARIDVVDGTFGQALSVAQSRIDHDEVDVFVSAGSNASILRAGLQLPVATIQLSGFDLFQALIRARRIAPRVGVVMYGHTIPELEAVKELLNIEISQHAYRTPEDARQRFDALRREGFEVIVGSSLVVDLAQQAGLHGLLAYSLDSVRKGFDDALELARVARLEASRYEQLHSVLHNLQEAVVAVDQQERIITANPAMQQLLAGPGVRLDGRVLSDLAPEFSLRATLKSGQIDRAVAIRFAQRDWVAHRTPMVEQGSIVGAALTLNDARTIQAADTSLRILQRRQQHAARHTFESLVGTSAALEQAKSSARRFAPTDLNVLITGESGTGKELFAQAMHNASARTGKPFVAVNCASFPETLLESELFGYEEGAFTGSRRGGKPGLIEAAHTGTLFLDEIGDMPLPLQTRLLRVLQEREIMRLGATAPIPIDVRVIAATHQPLATLIQEQRFRQDLYYRLNTLRLALPALRERPEDIPAIITPLVTRCLARLGSSLPAEPALASIMDRIAAHDWPGNVRELENIAERIAVFLLPFARVEDIRFDGLRSDCPELFGEHEDDARDTPLAQRIREAMESSGGRPGLAAKKLGVSRSTLWRWLQSPPDEPLVANAMGMRTGPKPR</sequence>
<dbReference type="Pfam" id="PF00158">
    <property type="entry name" value="Sigma54_activat"/>
    <property type="match status" value="1"/>
</dbReference>
<dbReference type="Gene3D" id="3.40.50.2300">
    <property type="match status" value="1"/>
</dbReference>
<dbReference type="InterPro" id="IPR000014">
    <property type="entry name" value="PAS"/>
</dbReference>
<dbReference type="Gene3D" id="1.10.8.60">
    <property type="match status" value="1"/>
</dbReference>
<dbReference type="InterPro" id="IPR035965">
    <property type="entry name" value="PAS-like_dom_sf"/>
</dbReference>
<dbReference type="PROSITE" id="PS00675">
    <property type="entry name" value="SIGMA54_INTERACT_1"/>
    <property type="match status" value="1"/>
</dbReference>
<dbReference type="InterPro" id="IPR058031">
    <property type="entry name" value="AAA_lid_NorR"/>
</dbReference>
<dbReference type="InterPro" id="IPR002197">
    <property type="entry name" value="HTH_Fis"/>
</dbReference>
<dbReference type="KEGG" id="daer:H9K75_17240"/>
<evidence type="ECO:0000256" key="2">
    <source>
        <dbReference type="ARBA" id="ARBA00022840"/>
    </source>
</evidence>
<dbReference type="EMBL" id="CP060783">
    <property type="protein sequence ID" value="QNP47869.1"/>
    <property type="molecule type" value="Genomic_DNA"/>
</dbReference>
<dbReference type="Gene3D" id="1.10.10.60">
    <property type="entry name" value="Homeodomain-like"/>
    <property type="match status" value="1"/>
</dbReference>
<dbReference type="GO" id="GO:0005737">
    <property type="term" value="C:cytoplasm"/>
    <property type="evidence" value="ECO:0007669"/>
    <property type="project" value="InterPro"/>
</dbReference>
<dbReference type="InterPro" id="IPR025662">
    <property type="entry name" value="Sigma_54_int_dom_ATP-bd_1"/>
</dbReference>
<dbReference type="GO" id="GO:0000156">
    <property type="term" value="F:phosphorelay response regulator activity"/>
    <property type="evidence" value="ECO:0007669"/>
    <property type="project" value="InterPro"/>
</dbReference>
<dbReference type="SMART" id="SM00382">
    <property type="entry name" value="AAA"/>
    <property type="match status" value="1"/>
</dbReference>
<keyword evidence="4" id="KW-0238">DNA-binding</keyword>
<evidence type="ECO:0000256" key="3">
    <source>
        <dbReference type="ARBA" id="ARBA00023015"/>
    </source>
</evidence>
<feature type="domain" description="Sigma-54 factor interaction" evidence="6">
    <location>
        <begin position="331"/>
        <end position="563"/>
    </location>
</feature>
<evidence type="ECO:0000313" key="7">
    <source>
        <dbReference type="EMBL" id="QNP47869.1"/>
    </source>
</evidence>
<dbReference type="InterPro" id="IPR010524">
    <property type="entry name" value="Sig_transdc_resp-reg_PrpR_N"/>
</dbReference>
<dbReference type="InterPro" id="IPR002078">
    <property type="entry name" value="Sigma_54_int"/>
</dbReference>
<dbReference type="PROSITE" id="PS00688">
    <property type="entry name" value="SIGMA54_INTERACT_3"/>
    <property type="match status" value="1"/>
</dbReference>
<keyword evidence="1" id="KW-0547">Nucleotide-binding</keyword>
<dbReference type="PROSITE" id="PS50045">
    <property type="entry name" value="SIGMA54_INTERACT_4"/>
    <property type="match status" value="1"/>
</dbReference>
<keyword evidence="8" id="KW-1185">Reference proteome</keyword>
<dbReference type="GO" id="GO:0005524">
    <property type="term" value="F:ATP binding"/>
    <property type="evidence" value="ECO:0007669"/>
    <property type="project" value="UniProtKB-KW"/>
</dbReference>
<gene>
    <name evidence="7" type="primary">prpR</name>
    <name evidence="7" type="ORF">H9K75_17240</name>
</gene>
<evidence type="ECO:0000313" key="8">
    <source>
        <dbReference type="Proteomes" id="UP000516028"/>
    </source>
</evidence>
<dbReference type="SUPFAM" id="SSF52540">
    <property type="entry name" value="P-loop containing nucleoside triphosphate hydrolases"/>
    <property type="match status" value="1"/>
</dbReference>
<dbReference type="InterPro" id="IPR025944">
    <property type="entry name" value="Sigma_54_int_dom_CS"/>
</dbReference>
<evidence type="ECO:0000256" key="5">
    <source>
        <dbReference type="ARBA" id="ARBA00023163"/>
    </source>
</evidence>
<dbReference type="PANTHER" id="PTHR32071:SF81">
    <property type="entry name" value="PROPIONATE CATABOLISM OPERON REGULATORY PROTEIN"/>
    <property type="match status" value="1"/>
</dbReference>
<evidence type="ECO:0000256" key="1">
    <source>
        <dbReference type="ARBA" id="ARBA00022741"/>
    </source>
</evidence>
<dbReference type="PROSITE" id="PS00676">
    <property type="entry name" value="SIGMA54_INTERACT_2"/>
    <property type="match status" value="1"/>
</dbReference>
<organism evidence="7 8">
    <name type="scientific">Diaphorobacter aerolatus</name>
    <dbReference type="NCBI Taxonomy" id="1288495"/>
    <lineage>
        <taxon>Bacteria</taxon>
        <taxon>Pseudomonadati</taxon>
        <taxon>Pseudomonadota</taxon>
        <taxon>Betaproteobacteria</taxon>
        <taxon>Burkholderiales</taxon>
        <taxon>Comamonadaceae</taxon>
        <taxon>Diaphorobacter</taxon>
    </lineage>
</organism>
<dbReference type="SUPFAM" id="SSF159800">
    <property type="entry name" value="PrpR receptor domain-like"/>
    <property type="match status" value="1"/>
</dbReference>